<evidence type="ECO:0000313" key="1">
    <source>
        <dbReference type="EMBL" id="GAA1765101.1"/>
    </source>
</evidence>
<dbReference type="EMBL" id="BAAAPN010000056">
    <property type="protein sequence ID" value="GAA1765101.1"/>
    <property type="molecule type" value="Genomic_DNA"/>
</dbReference>
<keyword evidence="2" id="KW-1185">Reference proteome</keyword>
<comment type="caution">
    <text evidence="1">The sequence shown here is derived from an EMBL/GenBank/DDBJ whole genome shotgun (WGS) entry which is preliminary data.</text>
</comment>
<organism evidence="1 2">
    <name type="scientific">Nostocoides vanveenii</name>
    <dbReference type="NCBI Taxonomy" id="330835"/>
    <lineage>
        <taxon>Bacteria</taxon>
        <taxon>Bacillati</taxon>
        <taxon>Actinomycetota</taxon>
        <taxon>Actinomycetes</taxon>
        <taxon>Micrococcales</taxon>
        <taxon>Intrasporangiaceae</taxon>
        <taxon>Nostocoides</taxon>
    </lineage>
</organism>
<proteinExistence type="predicted"/>
<reference evidence="1 2" key="1">
    <citation type="journal article" date="2019" name="Int. J. Syst. Evol. Microbiol.">
        <title>The Global Catalogue of Microorganisms (GCM) 10K type strain sequencing project: providing services to taxonomists for standard genome sequencing and annotation.</title>
        <authorList>
            <consortium name="The Broad Institute Genomics Platform"/>
            <consortium name="The Broad Institute Genome Sequencing Center for Infectious Disease"/>
            <person name="Wu L."/>
            <person name="Ma J."/>
        </authorList>
    </citation>
    <scope>NUCLEOTIDE SEQUENCE [LARGE SCALE GENOMIC DNA]</scope>
    <source>
        <strain evidence="1 2">JCM 15591</strain>
    </source>
</reference>
<evidence type="ECO:0008006" key="3">
    <source>
        <dbReference type="Google" id="ProtNLM"/>
    </source>
</evidence>
<protein>
    <recommendedName>
        <fullName evidence="3">PIN domain-containing protein</fullName>
    </recommendedName>
</protein>
<dbReference type="Proteomes" id="UP001501475">
    <property type="component" value="Unassembled WGS sequence"/>
</dbReference>
<accession>A0ABN2KUB6</accession>
<sequence>MIRRDEILDVLALVPVTEGVLAASEAIEPQVKTLDAIHLGSVIASGLDATIVSHDAGMIAAATALGYRTLDPVNEP</sequence>
<evidence type="ECO:0000313" key="2">
    <source>
        <dbReference type="Proteomes" id="UP001501475"/>
    </source>
</evidence>
<gene>
    <name evidence="1" type="ORF">GCM10009810_25050</name>
</gene>
<name>A0ABN2KUB6_9MICO</name>
<dbReference type="RefSeq" id="WP_344066867.1">
    <property type="nucleotide sequence ID" value="NZ_BAAAPN010000056.1"/>
</dbReference>